<proteinExistence type="predicted"/>
<dbReference type="AlphaFoldDB" id="A0A7K3WG48"/>
<reference evidence="2 3" key="1">
    <citation type="submission" date="2020-02" db="EMBL/GenBank/DDBJ databases">
        <title>The whole genome sequence of CPCC 205119.</title>
        <authorList>
            <person name="Jiang Z."/>
        </authorList>
    </citation>
    <scope>NUCLEOTIDE SEQUENCE [LARGE SCALE GENOMIC DNA]</scope>
    <source>
        <strain evidence="2 3">CPCC 205119</strain>
    </source>
</reference>
<evidence type="ECO:0000313" key="3">
    <source>
        <dbReference type="Proteomes" id="UP000470470"/>
    </source>
</evidence>
<feature type="signal peptide" evidence="1">
    <location>
        <begin position="1"/>
        <end position="26"/>
    </location>
</feature>
<dbReference type="Proteomes" id="UP000470470">
    <property type="component" value="Unassembled WGS sequence"/>
</dbReference>
<accession>A0A7K3WG48</accession>
<gene>
    <name evidence="2" type="ORF">G1H19_15280</name>
</gene>
<keyword evidence="1" id="KW-0732">Signal</keyword>
<organism evidence="2 3">
    <name type="scientific">Goekera deserti</name>
    <dbReference type="NCBI Taxonomy" id="2497753"/>
    <lineage>
        <taxon>Bacteria</taxon>
        <taxon>Bacillati</taxon>
        <taxon>Actinomycetota</taxon>
        <taxon>Actinomycetes</taxon>
        <taxon>Geodermatophilales</taxon>
        <taxon>Geodermatophilaceae</taxon>
        <taxon>Goekera</taxon>
    </lineage>
</organism>
<dbReference type="RefSeq" id="WP_152727312.1">
    <property type="nucleotide sequence ID" value="NZ_JAABOZ010000001.1"/>
</dbReference>
<evidence type="ECO:0000313" key="2">
    <source>
        <dbReference type="EMBL" id="NEL55352.1"/>
    </source>
</evidence>
<protein>
    <recommendedName>
        <fullName evidence="4">Excalibur calcium-binding domain-containing protein</fullName>
    </recommendedName>
</protein>
<sequence length="137" mass="13013">MRLRKPAAVVVLVAGLSVPLAGSASAAELDCGDFPTQAAAQAALAADPSDPNRLDANDNGVACENAIYPGTPQTVPGTAQTVPGTSQVAVRPVGGVAAGDGSAAGGGSLTHLVAGVAFTGAAAAAVAASRTARRGPA</sequence>
<evidence type="ECO:0000256" key="1">
    <source>
        <dbReference type="SAM" id="SignalP"/>
    </source>
</evidence>
<keyword evidence="3" id="KW-1185">Reference proteome</keyword>
<name>A0A7K3WG48_9ACTN</name>
<dbReference type="EMBL" id="JAAGWK010000022">
    <property type="protein sequence ID" value="NEL55352.1"/>
    <property type="molecule type" value="Genomic_DNA"/>
</dbReference>
<feature type="chain" id="PRO_5029887201" description="Excalibur calcium-binding domain-containing protein" evidence="1">
    <location>
        <begin position="27"/>
        <end position="137"/>
    </location>
</feature>
<evidence type="ECO:0008006" key="4">
    <source>
        <dbReference type="Google" id="ProtNLM"/>
    </source>
</evidence>
<comment type="caution">
    <text evidence="2">The sequence shown here is derived from an EMBL/GenBank/DDBJ whole genome shotgun (WGS) entry which is preliminary data.</text>
</comment>